<evidence type="ECO:0000313" key="8">
    <source>
        <dbReference type="EMBL" id="RVT99301.1"/>
    </source>
</evidence>
<dbReference type="RefSeq" id="WP_127786178.1">
    <property type="nucleotide sequence ID" value="NZ_SACL01000001.1"/>
</dbReference>
<keyword evidence="9" id="KW-1185">Reference proteome</keyword>
<gene>
    <name evidence="8" type="ORF">EOD42_04175</name>
</gene>
<evidence type="ECO:0000256" key="2">
    <source>
        <dbReference type="ARBA" id="ARBA00022643"/>
    </source>
</evidence>
<dbReference type="SUPFAM" id="SSF51679">
    <property type="entry name" value="Bacterial luciferase-like"/>
    <property type="match status" value="1"/>
</dbReference>
<feature type="binding site" evidence="6">
    <location>
        <position position="103"/>
    </location>
    <ligand>
        <name>FMN</name>
        <dbReference type="ChEBI" id="CHEBI:58210"/>
    </ligand>
</feature>
<dbReference type="InterPro" id="IPR036661">
    <property type="entry name" value="Luciferase-like_sf"/>
</dbReference>
<feature type="domain" description="Luciferase-like" evidence="7">
    <location>
        <begin position="32"/>
        <end position="386"/>
    </location>
</feature>
<dbReference type="InterPro" id="IPR016215">
    <property type="entry name" value="NTA_MOA"/>
</dbReference>
<dbReference type="Gene3D" id="3.20.20.30">
    <property type="entry name" value="Luciferase-like domain"/>
    <property type="match status" value="1"/>
</dbReference>
<dbReference type="Pfam" id="PF00296">
    <property type="entry name" value="Bac_luciferase"/>
    <property type="match status" value="1"/>
</dbReference>
<evidence type="ECO:0000256" key="3">
    <source>
        <dbReference type="ARBA" id="ARBA00023002"/>
    </source>
</evidence>
<dbReference type="OrthoDB" id="6752030at2"/>
<dbReference type="PANTHER" id="PTHR30011">
    <property type="entry name" value="ALKANESULFONATE MONOOXYGENASE-RELATED"/>
    <property type="match status" value="1"/>
</dbReference>
<reference evidence="8 9" key="1">
    <citation type="submission" date="2019-01" db="EMBL/GenBank/DDBJ databases">
        <authorList>
            <person name="Chen W.-M."/>
        </authorList>
    </citation>
    <scope>NUCLEOTIDE SEQUENCE [LARGE SCALE GENOMIC DNA]</scope>
    <source>
        <strain evidence="8 9">CCP-6</strain>
    </source>
</reference>
<dbReference type="NCBIfam" id="TIGR03860">
    <property type="entry name" value="FMN_nitrolo"/>
    <property type="match status" value="1"/>
</dbReference>
<protein>
    <submittedName>
        <fullName evidence="8">LLM class flavin-dependent oxidoreductase</fullName>
    </submittedName>
</protein>
<dbReference type="InterPro" id="IPR051260">
    <property type="entry name" value="Diverse_substr_monoxygenases"/>
</dbReference>
<accession>A0A437MNS4</accession>
<dbReference type="AlphaFoldDB" id="A0A437MNS4"/>
<dbReference type="GO" id="GO:0016705">
    <property type="term" value="F:oxidoreductase activity, acting on paired donors, with incorporation or reduction of molecular oxygen"/>
    <property type="evidence" value="ECO:0007669"/>
    <property type="project" value="InterPro"/>
</dbReference>
<organism evidence="8 9">
    <name type="scientific">Rhodovarius crocodyli</name>
    <dbReference type="NCBI Taxonomy" id="1979269"/>
    <lineage>
        <taxon>Bacteria</taxon>
        <taxon>Pseudomonadati</taxon>
        <taxon>Pseudomonadota</taxon>
        <taxon>Alphaproteobacteria</taxon>
        <taxon>Acetobacterales</taxon>
        <taxon>Roseomonadaceae</taxon>
        <taxon>Rhodovarius</taxon>
    </lineage>
</organism>
<dbReference type="EMBL" id="SACL01000001">
    <property type="protein sequence ID" value="RVT99301.1"/>
    <property type="molecule type" value="Genomic_DNA"/>
</dbReference>
<feature type="binding site" evidence="6">
    <location>
        <position position="228"/>
    </location>
    <ligand>
        <name>FMN</name>
        <dbReference type="ChEBI" id="CHEBI:58210"/>
    </ligand>
</feature>
<name>A0A437MNS4_9PROT</name>
<comment type="caution">
    <text evidence="8">The sequence shown here is derived from an EMBL/GenBank/DDBJ whole genome shotgun (WGS) entry which is preliminary data.</text>
</comment>
<keyword evidence="3" id="KW-0560">Oxidoreductase</keyword>
<dbReference type="PANTHER" id="PTHR30011:SF16">
    <property type="entry name" value="C2H2 FINGER DOMAIN TRANSCRIPTION FACTOR (EUROFUNG)-RELATED"/>
    <property type="match status" value="1"/>
</dbReference>
<dbReference type="GO" id="GO:0004497">
    <property type="term" value="F:monooxygenase activity"/>
    <property type="evidence" value="ECO:0007669"/>
    <property type="project" value="UniProtKB-KW"/>
</dbReference>
<feature type="binding site" evidence="6">
    <location>
        <position position="157"/>
    </location>
    <ligand>
        <name>FMN</name>
        <dbReference type="ChEBI" id="CHEBI:58210"/>
    </ligand>
</feature>
<dbReference type="InterPro" id="IPR011251">
    <property type="entry name" value="Luciferase-like_dom"/>
</dbReference>
<keyword evidence="2 6" id="KW-0288">FMN</keyword>
<evidence type="ECO:0000313" key="9">
    <source>
        <dbReference type="Proteomes" id="UP000282957"/>
    </source>
</evidence>
<keyword evidence="4" id="KW-0503">Monooxygenase</keyword>
<comment type="similarity">
    <text evidence="5">Belongs to the NtaA/SnaA/DszA monooxygenase family.</text>
</comment>
<evidence type="ECO:0000259" key="7">
    <source>
        <dbReference type="Pfam" id="PF00296"/>
    </source>
</evidence>
<evidence type="ECO:0000256" key="5">
    <source>
        <dbReference type="ARBA" id="ARBA00033748"/>
    </source>
</evidence>
<dbReference type="CDD" id="cd01095">
    <property type="entry name" value="Nitrilotriacetate_monoxgenase"/>
    <property type="match status" value="1"/>
</dbReference>
<feature type="binding site" evidence="6">
    <location>
        <position position="58"/>
    </location>
    <ligand>
        <name>FMN</name>
        <dbReference type="ChEBI" id="CHEBI:58210"/>
    </ligand>
</feature>
<evidence type="ECO:0000256" key="6">
    <source>
        <dbReference type="PIRSR" id="PIRSR000337-1"/>
    </source>
</evidence>
<proteinExistence type="inferred from homology"/>
<evidence type="ECO:0000256" key="1">
    <source>
        <dbReference type="ARBA" id="ARBA00022630"/>
    </source>
</evidence>
<sequence length="452" mass="50443">MARQGMMKLGMSMRGLGYHPAAWRHPDVPSDGTLRFEHYAHNAKMAEQGLFDMIFFADGIGLRERDEPRGSLARSGYELVEMEPMTLLPALSVLTKHIGLVTTASTTYNEPYHIARKFATLDLISGGRAGWNIVTSWSEAEAKNFNREEHLEYDTRYERAAEFVEVVKGLWDCWEPDAFAYDKEGGLFYHEDRMHLLNHKGKHFQVRGPLNVAGMPQGRPILVQAGASEQGREIAAETADVVYAAADSVQASKAYYDDVKARMAKYGRDPDELKIMPGVRTIVAATRAEAQAKFDRLQELTDPLVGLARVYAALGDLSGFDIDGPVPEPQREAQVRSATERVMKRARDGNLTIRQLYTQIVGGGFYLIGTAADIADGMQEWYEAGACDGFNVLPPYLPGCVDDFVQYITPELQRRGLFRKAYEGATLRENLGLKMPRNRWAAERAAHSKAAE</sequence>
<dbReference type="Proteomes" id="UP000282957">
    <property type="component" value="Unassembled WGS sequence"/>
</dbReference>
<evidence type="ECO:0000256" key="4">
    <source>
        <dbReference type="ARBA" id="ARBA00023033"/>
    </source>
</evidence>
<dbReference type="PIRSF" id="PIRSF000337">
    <property type="entry name" value="NTA_MOA"/>
    <property type="match status" value="1"/>
</dbReference>
<keyword evidence="1 6" id="KW-0285">Flavoprotein</keyword>